<dbReference type="Proteomes" id="UP001500668">
    <property type="component" value="Unassembled WGS sequence"/>
</dbReference>
<gene>
    <name evidence="1" type="ORF">GCM10010394_06280</name>
</gene>
<comment type="caution">
    <text evidence="1">The sequence shown here is derived from an EMBL/GenBank/DDBJ whole genome shotgun (WGS) entry which is preliminary data.</text>
</comment>
<evidence type="ECO:0000313" key="2">
    <source>
        <dbReference type="Proteomes" id="UP001500668"/>
    </source>
</evidence>
<protein>
    <recommendedName>
        <fullName evidence="3">Lipoprotein</fullName>
    </recommendedName>
</protein>
<organism evidence="1 2">
    <name type="scientific">Streptomyces crystallinus</name>
    <dbReference type="NCBI Taxonomy" id="68191"/>
    <lineage>
        <taxon>Bacteria</taxon>
        <taxon>Bacillati</taxon>
        <taxon>Actinomycetota</taxon>
        <taxon>Actinomycetes</taxon>
        <taxon>Kitasatosporales</taxon>
        <taxon>Streptomycetaceae</taxon>
        <taxon>Streptomyces</taxon>
    </lineage>
</organism>
<reference evidence="1 2" key="1">
    <citation type="journal article" date="2019" name="Int. J. Syst. Evol. Microbiol.">
        <title>The Global Catalogue of Microorganisms (GCM) 10K type strain sequencing project: providing services to taxonomists for standard genome sequencing and annotation.</title>
        <authorList>
            <consortium name="The Broad Institute Genomics Platform"/>
            <consortium name="The Broad Institute Genome Sequencing Center for Infectious Disease"/>
            <person name="Wu L."/>
            <person name="Ma J."/>
        </authorList>
    </citation>
    <scope>NUCLEOTIDE SEQUENCE [LARGE SCALE GENOMIC DNA]</scope>
    <source>
        <strain evidence="1 2">JCM 5067</strain>
    </source>
</reference>
<evidence type="ECO:0000313" key="1">
    <source>
        <dbReference type="EMBL" id="GAA0580466.1"/>
    </source>
</evidence>
<evidence type="ECO:0008006" key="3">
    <source>
        <dbReference type="Google" id="ProtNLM"/>
    </source>
</evidence>
<accession>A0ABN1F268</accession>
<proteinExistence type="predicted"/>
<dbReference type="EMBL" id="BAAACA010000005">
    <property type="protein sequence ID" value="GAA0580466.1"/>
    <property type="molecule type" value="Genomic_DNA"/>
</dbReference>
<name>A0ABN1F268_9ACTN</name>
<sequence>MTLSPRSMRRPVLLSMRRLAVLPVVAGLALSACSSSLPSRGNSEWEKGAGAPEAAAFIKLRIPAGATGVTGAVRNQPRERLYLLSFLTDEKAARSLVDDLRPDHPLRAVPAASSSLSGDGFRHLGLAPPQELDGVRTTSACPPCVGDSRRPGVQGIEVHVGQQMGGQIGGQDGGRVRVYLAAY</sequence>
<keyword evidence="2" id="KW-1185">Reference proteome</keyword>
<dbReference type="PROSITE" id="PS51257">
    <property type="entry name" value="PROKAR_LIPOPROTEIN"/>
    <property type="match status" value="1"/>
</dbReference>